<proteinExistence type="predicted"/>
<dbReference type="OrthoDB" id="787149at2759"/>
<organism evidence="2 3">
    <name type="scientific">Spirodela intermedia</name>
    <name type="common">Intermediate duckweed</name>
    <dbReference type="NCBI Taxonomy" id="51605"/>
    <lineage>
        <taxon>Eukaryota</taxon>
        <taxon>Viridiplantae</taxon>
        <taxon>Streptophyta</taxon>
        <taxon>Embryophyta</taxon>
        <taxon>Tracheophyta</taxon>
        <taxon>Spermatophyta</taxon>
        <taxon>Magnoliopsida</taxon>
        <taxon>Liliopsida</taxon>
        <taxon>Araceae</taxon>
        <taxon>Lemnoideae</taxon>
        <taxon>Spirodela</taxon>
    </lineage>
</organism>
<dbReference type="EMBL" id="LR746277">
    <property type="protein sequence ID" value="CAA7408081.1"/>
    <property type="molecule type" value="Genomic_DNA"/>
</dbReference>
<evidence type="ECO:0000256" key="1">
    <source>
        <dbReference type="SAM" id="MobiDB-lite"/>
    </source>
</evidence>
<dbReference type="AlphaFoldDB" id="A0A7I8LDI8"/>
<name>A0A7I8LDI8_SPIIN</name>
<protein>
    <submittedName>
        <fullName evidence="2">Uncharacterized protein</fullName>
    </submittedName>
</protein>
<keyword evidence="3" id="KW-1185">Reference proteome</keyword>
<feature type="region of interest" description="Disordered" evidence="1">
    <location>
        <begin position="1"/>
        <end position="26"/>
    </location>
</feature>
<accession>A0A7I8LDI8</accession>
<evidence type="ECO:0000313" key="3">
    <source>
        <dbReference type="Proteomes" id="UP000663760"/>
    </source>
</evidence>
<evidence type="ECO:0000313" key="2">
    <source>
        <dbReference type="EMBL" id="CAA7408081.1"/>
    </source>
</evidence>
<reference evidence="2" key="1">
    <citation type="submission" date="2020-02" db="EMBL/GenBank/DDBJ databases">
        <authorList>
            <person name="Scholz U."/>
            <person name="Mascher M."/>
            <person name="Fiebig A."/>
        </authorList>
    </citation>
    <scope>NUCLEOTIDE SEQUENCE</scope>
</reference>
<gene>
    <name evidence="2" type="ORF">SI8410_14018759</name>
</gene>
<feature type="compositionally biased region" description="Basic residues" evidence="1">
    <location>
        <begin position="342"/>
        <end position="354"/>
    </location>
</feature>
<feature type="region of interest" description="Disordered" evidence="1">
    <location>
        <begin position="342"/>
        <end position="364"/>
    </location>
</feature>
<dbReference type="Proteomes" id="UP000663760">
    <property type="component" value="Chromosome 14"/>
</dbReference>
<sequence>MEIPRGLRRGALQPGDHIARRRRRHESHPVLSLRHFPAGAPGNDVEGVEALRLRLPPSLADAVFLVVLHRWESIGGTHRPRDGRLEPARFQKLRHRDSGLRIGIEQPGDQAAGLWREPRRALEASTLDLPVHGDDVGVLEGEESREQDEEDDAAGPEVGHGAVVAFLPEDLRCHVGRSTAGSVEEAVGAEVVGEGAETKVGNLETSSAVEKEVLGLQIPVVDAAGMAEIDSGDELPEVLARDLHGEVDLRLGGHHLVELHDVRVSNHLHHGDLPLHLLHHPGLDHLLLADHLHGYAPAAADVPREVDFPEGAMAEETPHLVLALEDNNLATGGHRWRRDLLHRRRSKNQRKRRRIEPLSAPIIR</sequence>